<reference evidence="2 3" key="1">
    <citation type="submission" date="2019-12" db="EMBL/GenBank/DDBJ databases">
        <title>Litoreibacter badius sp. nov., a novel bacteriochlorophyll a-containing bacterium in the genus Litoreibacter.</title>
        <authorList>
            <person name="Kanamuro M."/>
            <person name="Takabe Y."/>
            <person name="Mori K."/>
            <person name="Takaichi S."/>
            <person name="Hanada S."/>
        </authorList>
    </citation>
    <scope>NUCLEOTIDE SEQUENCE [LARGE SCALE GENOMIC DNA]</scope>
    <source>
        <strain evidence="2 3">K6</strain>
    </source>
</reference>
<feature type="transmembrane region" description="Helical" evidence="1">
    <location>
        <begin position="12"/>
        <end position="33"/>
    </location>
</feature>
<keyword evidence="1" id="KW-1133">Transmembrane helix</keyword>
<comment type="caution">
    <text evidence="2">The sequence shown here is derived from an EMBL/GenBank/DDBJ whole genome shotgun (WGS) entry which is preliminary data.</text>
</comment>
<dbReference type="EMBL" id="BLJE01000001">
    <property type="protein sequence ID" value="GFE63478.1"/>
    <property type="molecule type" value="Genomic_DNA"/>
</dbReference>
<evidence type="ECO:0000313" key="2">
    <source>
        <dbReference type="EMBL" id="GFE63478.1"/>
    </source>
</evidence>
<dbReference type="Proteomes" id="UP000436822">
    <property type="component" value="Unassembled WGS sequence"/>
</dbReference>
<keyword evidence="1" id="KW-0472">Membrane</keyword>
<keyword evidence="1" id="KW-0812">Transmembrane</keyword>
<sequence>MFKNPNVVRGLAVLIAVVVLGPTIFFLLRYLAFPNWGNTELNIGFIVWVLAVFIAERRLSKLWKSN</sequence>
<keyword evidence="3" id="KW-1185">Reference proteome</keyword>
<gene>
    <name evidence="2" type="ORF">KIN_05520</name>
</gene>
<dbReference type="AlphaFoldDB" id="A0A6N6JDW4"/>
<evidence type="ECO:0000313" key="3">
    <source>
        <dbReference type="Proteomes" id="UP000436822"/>
    </source>
</evidence>
<name>A0A6N6JDW4_9RHOB</name>
<accession>A0A6N6JDW4</accession>
<feature type="transmembrane region" description="Helical" evidence="1">
    <location>
        <begin position="39"/>
        <end position="55"/>
    </location>
</feature>
<organism evidence="2 3">
    <name type="scientific">Litoreibacter roseus</name>
    <dbReference type="NCBI Taxonomy" id="2601869"/>
    <lineage>
        <taxon>Bacteria</taxon>
        <taxon>Pseudomonadati</taxon>
        <taxon>Pseudomonadota</taxon>
        <taxon>Alphaproteobacteria</taxon>
        <taxon>Rhodobacterales</taxon>
        <taxon>Roseobacteraceae</taxon>
        <taxon>Litoreibacter</taxon>
    </lineage>
</organism>
<evidence type="ECO:0000256" key="1">
    <source>
        <dbReference type="SAM" id="Phobius"/>
    </source>
</evidence>
<proteinExistence type="predicted"/>
<protein>
    <submittedName>
        <fullName evidence="2">Uncharacterized protein</fullName>
    </submittedName>
</protein>